<dbReference type="EMBL" id="HBUF01357780">
    <property type="protein sequence ID" value="CAG6718684.1"/>
    <property type="molecule type" value="Transcribed_RNA"/>
</dbReference>
<proteinExistence type="predicted"/>
<dbReference type="EMBL" id="HBUF01539784">
    <property type="protein sequence ID" value="CAG6754654.1"/>
    <property type="molecule type" value="Transcribed_RNA"/>
</dbReference>
<dbReference type="EMBL" id="HBUF01081464">
    <property type="protein sequence ID" value="CAG6633034.1"/>
    <property type="molecule type" value="Transcribed_RNA"/>
</dbReference>
<evidence type="ECO:0000313" key="1">
    <source>
        <dbReference type="EMBL" id="CAG6633030.1"/>
    </source>
</evidence>
<dbReference type="EMBL" id="HBUF01357779">
    <property type="protein sequence ID" value="CAG6718682.1"/>
    <property type="molecule type" value="Transcribed_RNA"/>
</dbReference>
<reference evidence="1" key="1">
    <citation type="submission" date="2021-05" db="EMBL/GenBank/DDBJ databases">
        <authorList>
            <person name="Alioto T."/>
            <person name="Alioto T."/>
            <person name="Gomez Garrido J."/>
        </authorList>
    </citation>
    <scope>NUCLEOTIDE SEQUENCE</scope>
</reference>
<sequence>MLRKRSKKRLLKNQWKKINQRSNVKRWTFKRPRRMSESPPKDSLSNLSLVSMKVSSLTRKVLHFPKQMVQILKSWMKSTPRIPCECTKSAKNSRKWLEISR</sequence>
<accession>A0A8D8QKA3</accession>
<name>A0A8D8QKA3_9HEMI</name>
<dbReference type="EMBL" id="HBUF01081462">
    <property type="protein sequence ID" value="CAG6633030.1"/>
    <property type="molecule type" value="Transcribed_RNA"/>
</dbReference>
<dbReference type="AlphaFoldDB" id="A0A8D8QKA3"/>
<dbReference type="EMBL" id="HBUF01081463">
    <property type="protein sequence ID" value="CAG6633032.1"/>
    <property type="molecule type" value="Transcribed_RNA"/>
</dbReference>
<dbReference type="EMBL" id="HBUF01539785">
    <property type="protein sequence ID" value="CAG6754656.1"/>
    <property type="molecule type" value="Transcribed_RNA"/>
</dbReference>
<protein>
    <submittedName>
        <fullName evidence="1">Uncharacterized protein</fullName>
    </submittedName>
</protein>
<organism evidence="1">
    <name type="scientific">Cacopsylla melanoneura</name>
    <dbReference type="NCBI Taxonomy" id="428564"/>
    <lineage>
        <taxon>Eukaryota</taxon>
        <taxon>Metazoa</taxon>
        <taxon>Ecdysozoa</taxon>
        <taxon>Arthropoda</taxon>
        <taxon>Hexapoda</taxon>
        <taxon>Insecta</taxon>
        <taxon>Pterygota</taxon>
        <taxon>Neoptera</taxon>
        <taxon>Paraneoptera</taxon>
        <taxon>Hemiptera</taxon>
        <taxon>Sternorrhyncha</taxon>
        <taxon>Psylloidea</taxon>
        <taxon>Psyllidae</taxon>
        <taxon>Psyllinae</taxon>
        <taxon>Cacopsylla</taxon>
    </lineage>
</organism>